<comment type="caution">
    <text evidence="9">The sequence shown here is derived from an EMBL/GenBank/DDBJ whole genome shotgun (WGS) entry which is preliminary data.</text>
</comment>
<dbReference type="InterPro" id="IPR000277">
    <property type="entry name" value="Cys/Met-Metab_PyrdxlP-dep_enz"/>
</dbReference>
<keyword evidence="5" id="KW-0486">Methionine biosynthesis</keyword>
<evidence type="ECO:0000256" key="7">
    <source>
        <dbReference type="RuleBase" id="RU362118"/>
    </source>
</evidence>
<evidence type="ECO:0000313" key="9">
    <source>
        <dbReference type="EMBL" id="HIW96362.1"/>
    </source>
</evidence>
<dbReference type="PIRSF" id="PIRSF001434">
    <property type="entry name" value="CGS"/>
    <property type="match status" value="1"/>
</dbReference>
<evidence type="ECO:0000256" key="8">
    <source>
        <dbReference type="SAM" id="MobiDB-lite"/>
    </source>
</evidence>
<protein>
    <submittedName>
        <fullName evidence="9">O-acetylhomoserine/O-acetylserine sulfhydrylase</fullName>
        <ecNumber evidence="9">2.5.1.47</ecNumber>
    </submittedName>
</protein>
<dbReference type="Gene3D" id="3.90.1150.10">
    <property type="entry name" value="Aspartate Aminotransferase, domain 1"/>
    <property type="match status" value="1"/>
</dbReference>
<dbReference type="EC" id="2.5.1.47" evidence="9"/>
<dbReference type="CDD" id="cd00614">
    <property type="entry name" value="CGS_like"/>
    <property type="match status" value="1"/>
</dbReference>
<dbReference type="EMBL" id="DXFZ01000094">
    <property type="protein sequence ID" value="HIW96362.1"/>
    <property type="molecule type" value="Genomic_DNA"/>
</dbReference>
<evidence type="ECO:0000256" key="4">
    <source>
        <dbReference type="ARBA" id="ARBA00022898"/>
    </source>
</evidence>
<keyword evidence="3 9" id="KW-0808">Transferase</keyword>
<dbReference type="Pfam" id="PF01053">
    <property type="entry name" value="Cys_Met_Meta_PP"/>
    <property type="match status" value="1"/>
</dbReference>
<dbReference type="AlphaFoldDB" id="A0A9D1RZ04"/>
<dbReference type="Gene3D" id="3.40.640.10">
    <property type="entry name" value="Type I PLP-dependent aspartate aminotransferase-like (Major domain)"/>
    <property type="match status" value="1"/>
</dbReference>
<gene>
    <name evidence="9" type="ORF">H9867_07770</name>
</gene>
<evidence type="ECO:0000256" key="5">
    <source>
        <dbReference type="ARBA" id="ARBA00023167"/>
    </source>
</evidence>
<organism evidence="9 10">
    <name type="scientific">Candidatus Corynebacterium gallistercoris</name>
    <dbReference type="NCBI Taxonomy" id="2838530"/>
    <lineage>
        <taxon>Bacteria</taxon>
        <taxon>Bacillati</taxon>
        <taxon>Actinomycetota</taxon>
        <taxon>Actinomycetes</taxon>
        <taxon>Mycobacteriales</taxon>
        <taxon>Corynebacteriaceae</taxon>
        <taxon>Corynebacterium</taxon>
    </lineage>
</organism>
<dbReference type="GO" id="GO:0006535">
    <property type="term" value="P:cysteine biosynthetic process from serine"/>
    <property type="evidence" value="ECO:0007669"/>
    <property type="project" value="TreeGrafter"/>
</dbReference>
<keyword evidence="4 6" id="KW-0663">Pyridoxal phosphate</keyword>
<dbReference type="GO" id="GO:0004124">
    <property type="term" value="F:cysteine synthase activity"/>
    <property type="evidence" value="ECO:0007669"/>
    <property type="project" value="UniProtKB-EC"/>
</dbReference>
<evidence type="ECO:0000256" key="1">
    <source>
        <dbReference type="ARBA" id="ARBA00001933"/>
    </source>
</evidence>
<dbReference type="PANTHER" id="PTHR43797:SF2">
    <property type="entry name" value="HOMOCYSTEINE_CYSTEINE SYNTHASE"/>
    <property type="match status" value="1"/>
</dbReference>
<feature type="compositionally biased region" description="Polar residues" evidence="8">
    <location>
        <begin position="1"/>
        <end position="10"/>
    </location>
</feature>
<dbReference type="NCBIfam" id="TIGR01326">
    <property type="entry name" value="OAH_OAS_sulfhy"/>
    <property type="match status" value="1"/>
</dbReference>
<keyword evidence="5" id="KW-0028">Amino-acid biosynthesis</keyword>
<evidence type="ECO:0000256" key="2">
    <source>
        <dbReference type="ARBA" id="ARBA00009077"/>
    </source>
</evidence>
<reference evidence="9" key="1">
    <citation type="journal article" date="2021" name="PeerJ">
        <title>Extensive microbial diversity within the chicken gut microbiome revealed by metagenomics and culture.</title>
        <authorList>
            <person name="Gilroy R."/>
            <person name="Ravi A."/>
            <person name="Getino M."/>
            <person name="Pursley I."/>
            <person name="Horton D.L."/>
            <person name="Alikhan N.F."/>
            <person name="Baker D."/>
            <person name="Gharbi K."/>
            <person name="Hall N."/>
            <person name="Watson M."/>
            <person name="Adriaenssens E.M."/>
            <person name="Foster-Nyarko E."/>
            <person name="Jarju S."/>
            <person name="Secka A."/>
            <person name="Antonio M."/>
            <person name="Oren A."/>
            <person name="Chaudhuri R.R."/>
            <person name="La Ragione R."/>
            <person name="Hildebrand F."/>
            <person name="Pallen M.J."/>
        </authorList>
    </citation>
    <scope>NUCLEOTIDE SEQUENCE</scope>
    <source>
        <strain evidence="9">4376</strain>
    </source>
</reference>
<comment type="similarity">
    <text evidence="2 7">Belongs to the trans-sulfuration enzymes family.</text>
</comment>
<evidence type="ECO:0000256" key="3">
    <source>
        <dbReference type="ARBA" id="ARBA00022679"/>
    </source>
</evidence>
<accession>A0A9D1RZ04</accession>
<dbReference type="GO" id="GO:0030170">
    <property type="term" value="F:pyridoxal phosphate binding"/>
    <property type="evidence" value="ECO:0007669"/>
    <property type="project" value="InterPro"/>
</dbReference>
<dbReference type="NCBIfam" id="NF004125">
    <property type="entry name" value="PRK05613.1"/>
    <property type="match status" value="1"/>
</dbReference>
<dbReference type="InterPro" id="IPR015422">
    <property type="entry name" value="PyrdxlP-dep_Trfase_small"/>
</dbReference>
<proteinExistence type="inferred from homology"/>
<dbReference type="InterPro" id="IPR006235">
    <property type="entry name" value="OAc-hSer/O-AcSer_sulfhydrylase"/>
</dbReference>
<dbReference type="GO" id="GO:0003961">
    <property type="term" value="F:O-acetylhomoserine aminocarboxypropyltransferase activity"/>
    <property type="evidence" value="ECO:0007669"/>
    <property type="project" value="TreeGrafter"/>
</dbReference>
<dbReference type="SUPFAM" id="SSF53383">
    <property type="entry name" value="PLP-dependent transferases"/>
    <property type="match status" value="1"/>
</dbReference>
<dbReference type="InterPro" id="IPR015421">
    <property type="entry name" value="PyrdxlP-dep_Trfase_major"/>
</dbReference>
<dbReference type="InterPro" id="IPR015424">
    <property type="entry name" value="PyrdxlP-dep_Trfase"/>
</dbReference>
<dbReference type="FunFam" id="3.40.640.10:FF:000035">
    <property type="entry name" value="O-succinylhomoserine sulfhydrylase"/>
    <property type="match status" value="1"/>
</dbReference>
<dbReference type="Proteomes" id="UP000824189">
    <property type="component" value="Unassembled WGS sequence"/>
</dbReference>
<feature type="modified residue" description="N6-(pyridoxal phosphate)lysine" evidence="6">
    <location>
        <position position="241"/>
    </location>
</feature>
<name>A0A9D1RZ04_9CORY</name>
<evidence type="ECO:0000313" key="10">
    <source>
        <dbReference type="Proteomes" id="UP000824189"/>
    </source>
</evidence>
<dbReference type="PANTHER" id="PTHR43797">
    <property type="entry name" value="HOMOCYSTEINE/CYSTEINE SYNTHASE"/>
    <property type="match status" value="1"/>
</dbReference>
<reference evidence="9" key="2">
    <citation type="submission" date="2021-04" db="EMBL/GenBank/DDBJ databases">
        <authorList>
            <person name="Gilroy R."/>
        </authorList>
    </citation>
    <scope>NUCLEOTIDE SEQUENCE</scope>
    <source>
        <strain evidence="9">4376</strain>
    </source>
</reference>
<dbReference type="GO" id="GO:0019346">
    <property type="term" value="P:transsulfuration"/>
    <property type="evidence" value="ECO:0007669"/>
    <property type="project" value="InterPro"/>
</dbReference>
<comment type="cofactor">
    <cofactor evidence="1 7">
        <name>pyridoxal 5'-phosphate</name>
        <dbReference type="ChEBI" id="CHEBI:597326"/>
    </cofactor>
</comment>
<dbReference type="GO" id="GO:0071269">
    <property type="term" value="P:L-homocysteine biosynthetic process"/>
    <property type="evidence" value="ECO:0007669"/>
    <property type="project" value="TreeGrafter"/>
</dbReference>
<dbReference type="GO" id="GO:0005737">
    <property type="term" value="C:cytoplasm"/>
    <property type="evidence" value="ECO:0007669"/>
    <property type="project" value="TreeGrafter"/>
</dbReference>
<sequence length="473" mass="49923">MTDSNENPTHNASQAQAPNPAPDPTPTRKYSNEHADTWHLSTRQIHAGQPVDDTGARNLPIHFTSSYVFNSAEHAKQRFALEDLGPVYTRLTNPTVEALENRLASLEGGVHAVAFASGMAAETAAILNLAEAGDHIVTSPRLYGGTETLFKVTLPRLGITTTFVENPDDPESWQAAVQPNTKAFFAETFANPQADVLDIPTVGGVAHKNNVPLIVDNTLATAALVRPLELGADIVVASLTKFYTGNGSGLGGIIVDGGSFDWTVTRGTDAGQQPVFPGFVTPDPAYHGLKYADLGPAAFGLKARVGLLRDTGAAISPFNAWVAAQGLDTLTLRVAKHNENAAEVAAYLNDHPKVAAVNFAGLPDSPWRATKDKLGLEHTGSVLSFALATEDENSEAATATAWAFIDALRLHSNLANVGDVRSLVVHPATTTHSQSDAAGLARAGISQATIRLSVGIEDVRDIIADLDRGFAAI</sequence>
<evidence type="ECO:0000256" key="6">
    <source>
        <dbReference type="PIRSR" id="PIRSR001434-2"/>
    </source>
</evidence>
<feature type="region of interest" description="Disordered" evidence="8">
    <location>
        <begin position="1"/>
        <end position="31"/>
    </location>
</feature>